<evidence type="ECO:0000313" key="6">
    <source>
        <dbReference type="Proteomes" id="UP001319200"/>
    </source>
</evidence>
<feature type="chain" id="PRO_5043056268" evidence="2">
    <location>
        <begin position="21"/>
        <end position="946"/>
    </location>
</feature>
<keyword evidence="6" id="KW-1185">Reference proteome</keyword>
<dbReference type="AlphaFoldDB" id="A0AAP2DS10"/>
<accession>A0AAP2DS10</accession>
<dbReference type="Gene3D" id="3.30.830.10">
    <property type="entry name" value="Metalloenzyme, LuxS/M16 peptidase-like"/>
    <property type="match status" value="4"/>
</dbReference>
<feature type="domain" description="Peptidase M16 C-terminal" evidence="4">
    <location>
        <begin position="673"/>
        <end position="849"/>
    </location>
</feature>
<name>A0AAP2DS10_9BACT</name>
<dbReference type="Proteomes" id="UP001319200">
    <property type="component" value="Unassembled WGS sequence"/>
</dbReference>
<reference evidence="5 6" key="1">
    <citation type="submission" date="2021-05" db="EMBL/GenBank/DDBJ databases">
        <title>A Polyphasic approach of four new species of the genus Ohtaekwangia: Ohtaekwangia histidinii sp. nov., Ohtaekwangia cretensis sp. nov., Ohtaekwangia indiensis sp. nov., Ohtaekwangia reichenbachii sp. nov. from diverse environment.</title>
        <authorList>
            <person name="Octaviana S."/>
        </authorList>
    </citation>
    <scope>NUCLEOTIDE SEQUENCE [LARGE SCALE GENOMIC DNA]</scope>
    <source>
        <strain evidence="5 6">PWU4</strain>
    </source>
</reference>
<evidence type="ECO:0000313" key="5">
    <source>
        <dbReference type="EMBL" id="MBT1701456.1"/>
    </source>
</evidence>
<proteinExistence type="inferred from homology"/>
<dbReference type="EMBL" id="JAHESF010000073">
    <property type="protein sequence ID" value="MBT1701456.1"/>
    <property type="molecule type" value="Genomic_DNA"/>
</dbReference>
<feature type="signal peptide" evidence="2">
    <location>
        <begin position="1"/>
        <end position="20"/>
    </location>
</feature>
<evidence type="ECO:0000256" key="2">
    <source>
        <dbReference type="SAM" id="SignalP"/>
    </source>
</evidence>
<dbReference type="InterPro" id="IPR007863">
    <property type="entry name" value="Peptidase_M16_C"/>
</dbReference>
<comment type="caution">
    <text evidence="5">The sequence shown here is derived from an EMBL/GenBank/DDBJ whole genome shotgun (WGS) entry which is preliminary data.</text>
</comment>
<gene>
    <name evidence="5" type="ORF">KK083_31475</name>
</gene>
<keyword evidence="2" id="KW-0732">Signal</keyword>
<dbReference type="InterPro" id="IPR011765">
    <property type="entry name" value="Pept_M16_N"/>
</dbReference>
<dbReference type="GO" id="GO:0046872">
    <property type="term" value="F:metal ion binding"/>
    <property type="evidence" value="ECO:0007669"/>
    <property type="project" value="InterPro"/>
</dbReference>
<dbReference type="PANTHER" id="PTHR11851:SF49">
    <property type="entry name" value="MITOCHONDRIAL-PROCESSING PEPTIDASE SUBUNIT ALPHA"/>
    <property type="match status" value="1"/>
</dbReference>
<protein>
    <submittedName>
        <fullName evidence="5">Insulinase family protein</fullName>
    </submittedName>
</protein>
<comment type="similarity">
    <text evidence="1">Belongs to the peptidase M16 family.</text>
</comment>
<dbReference type="RefSeq" id="WP_254170139.1">
    <property type="nucleotide sequence ID" value="NZ_JAHESF010000073.1"/>
</dbReference>
<evidence type="ECO:0000259" key="3">
    <source>
        <dbReference type="Pfam" id="PF00675"/>
    </source>
</evidence>
<dbReference type="Pfam" id="PF00675">
    <property type="entry name" value="Peptidase_M16"/>
    <property type="match status" value="2"/>
</dbReference>
<dbReference type="InterPro" id="IPR050361">
    <property type="entry name" value="MPP/UQCRC_Complex"/>
</dbReference>
<organism evidence="5 6">
    <name type="scientific">Chryseosolibacter histidini</name>
    <dbReference type="NCBI Taxonomy" id="2782349"/>
    <lineage>
        <taxon>Bacteria</taxon>
        <taxon>Pseudomonadati</taxon>
        <taxon>Bacteroidota</taxon>
        <taxon>Cytophagia</taxon>
        <taxon>Cytophagales</taxon>
        <taxon>Chryseotaleaceae</taxon>
        <taxon>Chryseosolibacter</taxon>
    </lineage>
</organism>
<evidence type="ECO:0000259" key="4">
    <source>
        <dbReference type="Pfam" id="PF05193"/>
    </source>
</evidence>
<dbReference type="Pfam" id="PF05193">
    <property type="entry name" value="Peptidase_M16_C"/>
    <property type="match status" value="2"/>
</dbReference>
<feature type="domain" description="Peptidase M16 C-terminal" evidence="4">
    <location>
        <begin position="202"/>
        <end position="378"/>
    </location>
</feature>
<feature type="domain" description="Peptidase M16 N-terminal" evidence="3">
    <location>
        <begin position="45"/>
        <end position="166"/>
    </location>
</feature>
<dbReference type="PANTHER" id="PTHR11851">
    <property type="entry name" value="METALLOPROTEASE"/>
    <property type="match status" value="1"/>
</dbReference>
<sequence length="946" mass="104022">MKHVLRIVTLLTMFGGAVTAQSPQKGKASFALPYEKFTLANGLEVVLHEDHSDPIIAVATLMHVGSSREKPGKTGFAHFFEHMSFNDSENAPQGANRKLIPEWGGRRNGGTWSDGTIYYEVVPKDAFDKILWIDSDRLGYMINTVTKEALEAEKQVVKNEKRENVDNVPYGYTDEIIRTNLYPADHPYHWTVIGSLPDLQAATLDDVKEFYEMYYGANNATLVIAGDIDIKETKDKVQRWFGEIRKGPEVKPMKPMPVKLDQVKSFYFEDNFARLPELRLVFPTVENYHRDVYALDILSELLSGSRKSPLYRIIVEQKKQAPGVNSSQDGEELAGEFVFRVRANAGTSLDDVKASIEEGLALFEKEGFTDNDLQRVKAEQETSLYNGIGTVLSKAFTLANANEFIGDPAYIIKSAAMTQAVTREDIMRVYNQYIKGKPYLMTSVVPKGQTNLVVKGATPATVWQEQIVAGVQNENVTRGGEADTLKTKTKYDRSEPAFGELPLFKMQPIWDAKLNNGLSIIGTENSEIPLVTFDITIPGGHALNPADKAGVANLMAQLMMQGTAKRTPAELEEAIGLLGSSITIQCANEEIRITGGCLARNFEATFALAQEMLLEPRWDVAEYERLKKALETSLKGNEANATAIANRVFIKLIYGPNHIFSLPVMGTLQTTANITLDDLKSYYASNFSPTGAAFHIAGAVDKSRVVKTITSLEKQWPAKPVKSAASVAPQPAPAGNVYFVDFPDAKQSVILAGRIALSATDPNSDKLNFANEILGGGSSGKLFQTLRVEKGYTYGAYSFVNATKAPAPFMVSTSVRSNATLPSLQIIQSILADYGKNFSAQDVEVTKNKVLKASTLSYESLGSKLGALREISKYNRSKKFIEESQQALVKMTLADFKSVIGQYMSEPDMIYLIVGDKASQLKEVTQLKGKVIVLDNQGNPVGEGSN</sequence>
<dbReference type="InterPro" id="IPR011249">
    <property type="entry name" value="Metalloenz_LuxS/M16"/>
</dbReference>
<evidence type="ECO:0000256" key="1">
    <source>
        <dbReference type="ARBA" id="ARBA00007261"/>
    </source>
</evidence>
<feature type="domain" description="Peptidase M16 N-terminal" evidence="3">
    <location>
        <begin position="527"/>
        <end position="641"/>
    </location>
</feature>
<dbReference type="SUPFAM" id="SSF63411">
    <property type="entry name" value="LuxS/MPP-like metallohydrolase"/>
    <property type="match status" value="4"/>
</dbReference>